<dbReference type="Proteomes" id="UP001145114">
    <property type="component" value="Unassembled WGS sequence"/>
</dbReference>
<name>A0ACC1HPQ9_9FUNG</name>
<dbReference type="EMBL" id="JAMZIH010001438">
    <property type="protein sequence ID" value="KAJ1678197.1"/>
    <property type="molecule type" value="Genomic_DNA"/>
</dbReference>
<reference evidence="1" key="1">
    <citation type="submission" date="2022-06" db="EMBL/GenBank/DDBJ databases">
        <title>Phylogenomic reconstructions and comparative analyses of Kickxellomycotina fungi.</title>
        <authorList>
            <person name="Reynolds N.K."/>
            <person name="Stajich J.E."/>
            <person name="Barry K."/>
            <person name="Grigoriev I.V."/>
            <person name="Crous P."/>
            <person name="Smith M.E."/>
        </authorList>
    </citation>
    <scope>NUCLEOTIDE SEQUENCE</scope>
    <source>
        <strain evidence="1">RSA 2271</strain>
    </source>
</reference>
<proteinExistence type="predicted"/>
<comment type="caution">
    <text evidence="1">The sequence shown here is derived from an EMBL/GenBank/DDBJ whole genome shotgun (WGS) entry which is preliminary data.</text>
</comment>
<feature type="non-terminal residue" evidence="1">
    <location>
        <position position="410"/>
    </location>
</feature>
<keyword evidence="2" id="KW-1185">Reference proteome</keyword>
<evidence type="ECO:0000313" key="1">
    <source>
        <dbReference type="EMBL" id="KAJ1678197.1"/>
    </source>
</evidence>
<evidence type="ECO:0000313" key="2">
    <source>
        <dbReference type="Proteomes" id="UP001145114"/>
    </source>
</evidence>
<gene>
    <name evidence="1" type="ORF">EV182_004578</name>
</gene>
<sequence length="410" mass="45342">MLTFLSLLLVITHCTARADDAMPDLRSQTTADGGRDNDNTRVISKTGQALDLTSVILSIVMLGVAAATLALQSGIVKRSSFRLSVSIALANIIFALCQFIRLDWSAMPSLNQPSLRALEWMTRGANLTYVFINVCIATQLFLTFVTNYHKLALTLHCWYEVASWVSAFFITHPVMYVGDSVVWDEAGSRRIEILSDRRHIVAVNWLCYRVPVIIGLVYCVSMSALVVFHLCHVHRRMNSVHSLSSLPCYQGVNLAPDPAHASKFLRPLDELKSPLTTLSASTTPSTALASATPIDIRDSSTMLANNSAATLHPTFTMQKTRPRINMIPWTAAFYQPQVQFAIVRAMLYPIICVLIQTFPLAVACLDSASIRLSLAAELTLATLGIVNFAQFIINPVFDPVWAWVKERSLL</sequence>
<accession>A0ACC1HPQ9</accession>
<protein>
    <submittedName>
        <fullName evidence="1">Uncharacterized protein</fullName>
    </submittedName>
</protein>
<organism evidence="1 2">
    <name type="scientific">Spiromyces aspiralis</name>
    <dbReference type="NCBI Taxonomy" id="68401"/>
    <lineage>
        <taxon>Eukaryota</taxon>
        <taxon>Fungi</taxon>
        <taxon>Fungi incertae sedis</taxon>
        <taxon>Zoopagomycota</taxon>
        <taxon>Kickxellomycotina</taxon>
        <taxon>Kickxellomycetes</taxon>
        <taxon>Kickxellales</taxon>
        <taxon>Kickxellaceae</taxon>
        <taxon>Spiromyces</taxon>
    </lineage>
</organism>